<dbReference type="FunCoup" id="B0X9W8">
    <property type="interactions" value="11"/>
</dbReference>
<dbReference type="SMART" id="SM00367">
    <property type="entry name" value="LRR_CC"/>
    <property type="match status" value="6"/>
</dbReference>
<gene>
    <name evidence="2" type="primary">6049728</name>
    <name evidence="1" type="ORF">CpipJ_CPIJ015883</name>
</gene>
<dbReference type="PANTHER" id="PTHR13318">
    <property type="entry name" value="PARTNER OF PAIRED, ISOFORM B-RELATED"/>
    <property type="match status" value="1"/>
</dbReference>
<dbReference type="AlphaFoldDB" id="B0X9W8"/>
<dbReference type="VEuPathDB" id="VectorBase:CQUJHB005500"/>
<reference evidence="1" key="1">
    <citation type="submission" date="2007-03" db="EMBL/GenBank/DDBJ databases">
        <title>Annotation of Culex pipiens quinquefasciatus.</title>
        <authorList>
            <consortium name="The Broad Institute Genome Sequencing Platform"/>
            <person name="Atkinson P.W."/>
            <person name="Hemingway J."/>
            <person name="Christensen B.M."/>
            <person name="Higgs S."/>
            <person name="Kodira C."/>
            <person name="Hannick L."/>
            <person name="Megy K."/>
            <person name="O'Leary S."/>
            <person name="Pearson M."/>
            <person name="Haas B.J."/>
            <person name="Mauceli E."/>
            <person name="Wortman J.R."/>
            <person name="Lee N.H."/>
            <person name="Guigo R."/>
            <person name="Stanke M."/>
            <person name="Alvarado L."/>
            <person name="Amedeo P."/>
            <person name="Antoine C.H."/>
            <person name="Arensburger P."/>
            <person name="Bidwell S.L."/>
            <person name="Crawford M."/>
            <person name="Camaro F."/>
            <person name="Devon K."/>
            <person name="Engels R."/>
            <person name="Hammond M."/>
            <person name="Howarth C."/>
            <person name="Koehrsen M."/>
            <person name="Lawson D."/>
            <person name="Montgomery P."/>
            <person name="Nene V."/>
            <person name="Nusbaum C."/>
            <person name="Puiu D."/>
            <person name="Romero-Severson J."/>
            <person name="Severson D.W."/>
            <person name="Shumway M."/>
            <person name="Sisk P."/>
            <person name="Stolte C."/>
            <person name="Zeng Q."/>
            <person name="Eisenstadt E."/>
            <person name="Fraser-Liggett C."/>
            <person name="Strausberg R."/>
            <person name="Galagan J."/>
            <person name="Birren B."/>
            <person name="Collins F.H."/>
        </authorList>
    </citation>
    <scope>NUCLEOTIDE SEQUENCE [LARGE SCALE GENOMIC DNA]</scope>
    <source>
        <strain evidence="1">JHB</strain>
    </source>
</reference>
<dbReference type="SUPFAM" id="SSF52047">
    <property type="entry name" value="RNI-like"/>
    <property type="match status" value="1"/>
</dbReference>
<evidence type="ECO:0000313" key="3">
    <source>
        <dbReference type="Proteomes" id="UP000002320"/>
    </source>
</evidence>
<dbReference type="PANTHER" id="PTHR13318:SF95">
    <property type="entry name" value="F-BOX PROTEIN YLR352W"/>
    <property type="match status" value="1"/>
</dbReference>
<dbReference type="CDD" id="cd22126">
    <property type="entry name" value="F-box_FBXL15"/>
    <property type="match status" value="1"/>
</dbReference>
<evidence type="ECO:0000313" key="2">
    <source>
        <dbReference type="EnsemblMetazoa" id="CPIJ015883-PA"/>
    </source>
</evidence>
<accession>B0X9W8</accession>
<dbReference type="InterPro" id="IPR032675">
    <property type="entry name" value="LRR_dom_sf"/>
</dbReference>
<dbReference type="EMBL" id="DS232553">
    <property type="protein sequence ID" value="EDS43394.1"/>
    <property type="molecule type" value="Genomic_DNA"/>
</dbReference>
<keyword evidence="3" id="KW-1185">Reference proteome</keyword>
<dbReference type="STRING" id="7176.B0X9W8"/>
<protein>
    <submittedName>
        <fullName evidence="1 2">F-box/lrr protein, drome</fullName>
    </submittedName>
</protein>
<dbReference type="OMA" id="KLSKCSW"/>
<dbReference type="HOGENOM" id="CLU_065717_0_0_1"/>
<dbReference type="Gene3D" id="3.80.10.10">
    <property type="entry name" value="Ribonuclease Inhibitor"/>
    <property type="match status" value="2"/>
</dbReference>
<name>B0X9W8_CULQU</name>
<dbReference type="EnsemblMetazoa" id="CPIJ015883-RA">
    <property type="protein sequence ID" value="CPIJ015883-PA"/>
    <property type="gene ID" value="CPIJ015883"/>
</dbReference>
<dbReference type="InParanoid" id="B0X9W8"/>
<dbReference type="OrthoDB" id="10257471at2759"/>
<evidence type="ECO:0000313" key="1">
    <source>
        <dbReference type="EMBL" id="EDS43394.1"/>
    </source>
</evidence>
<dbReference type="eggNOG" id="KOG1947">
    <property type="taxonomic scope" value="Eukaryota"/>
</dbReference>
<dbReference type="KEGG" id="cqu:CpipJ_CPIJ015883"/>
<dbReference type="GO" id="GO:0031146">
    <property type="term" value="P:SCF-dependent proteasomal ubiquitin-dependent protein catabolic process"/>
    <property type="evidence" value="ECO:0007669"/>
    <property type="project" value="TreeGrafter"/>
</dbReference>
<dbReference type="VEuPathDB" id="VectorBase:CPIJ015883"/>
<reference evidence="2" key="2">
    <citation type="submission" date="2020-05" db="UniProtKB">
        <authorList>
            <consortium name="EnsemblMetazoa"/>
        </authorList>
    </citation>
    <scope>IDENTIFICATION</scope>
    <source>
        <strain evidence="2">JHB</strain>
    </source>
</reference>
<dbReference type="Proteomes" id="UP000002320">
    <property type="component" value="Unassembled WGS sequence"/>
</dbReference>
<organism>
    <name type="scientific">Culex quinquefasciatus</name>
    <name type="common">Southern house mosquito</name>
    <name type="synonym">Culex pungens</name>
    <dbReference type="NCBI Taxonomy" id="7176"/>
    <lineage>
        <taxon>Eukaryota</taxon>
        <taxon>Metazoa</taxon>
        <taxon>Ecdysozoa</taxon>
        <taxon>Arthropoda</taxon>
        <taxon>Hexapoda</taxon>
        <taxon>Insecta</taxon>
        <taxon>Pterygota</taxon>
        <taxon>Neoptera</taxon>
        <taxon>Endopterygota</taxon>
        <taxon>Diptera</taxon>
        <taxon>Nematocera</taxon>
        <taxon>Culicoidea</taxon>
        <taxon>Culicidae</taxon>
        <taxon>Culicinae</taxon>
        <taxon>Culicini</taxon>
        <taxon>Culex</taxon>
        <taxon>Culex</taxon>
    </lineage>
</organism>
<proteinExistence type="predicted"/>
<dbReference type="InterPro" id="IPR006553">
    <property type="entry name" value="Leu-rich_rpt_Cys-con_subtyp"/>
</dbReference>
<sequence>MADYGTDDTAPELTLFDIAWEDVLFAKVLPLLSLADLFNLRCCSRLSKQLVDGGLRSRRIVNLSGNNSRSVHRAFRVLSRKCRNVRTVNLAKCSWLSDGLLAEFLRANTKIRRVNLSDCVNVTPVGLQPIIIECKQLQELKLARCSWLTIGAIEALTLHHSAPGAHGIVELDISHCVGLNERCISIFLLNMRQLRTLAVAYIPAVTGNLLYSIAKNAKAMRHLNIIGCQLTTDRGVGALSLYCTGLESLMVRDCPGITERSLSLLRGRVFIDRPRNFQQQMNVAPNVALPRLYLQV</sequence>
<dbReference type="GO" id="GO:0019005">
    <property type="term" value="C:SCF ubiquitin ligase complex"/>
    <property type="evidence" value="ECO:0007669"/>
    <property type="project" value="TreeGrafter"/>
</dbReference>